<dbReference type="RefSeq" id="WP_052062332.1">
    <property type="nucleotide sequence ID" value="NZ_JRMP02000001.1"/>
</dbReference>
<proteinExistence type="inferred from homology"/>
<evidence type="ECO:0000313" key="3">
    <source>
        <dbReference type="EMBL" id="MWV68684.1"/>
    </source>
</evidence>
<dbReference type="EMBL" id="JRMP02000001">
    <property type="protein sequence ID" value="TLD95797.1"/>
    <property type="molecule type" value="Genomic_DNA"/>
</dbReference>
<dbReference type="InterPro" id="IPR007337">
    <property type="entry name" value="RelB/DinJ"/>
</dbReference>
<organism evidence="4 5">
    <name type="scientific">Helicobacter saguini</name>
    <dbReference type="NCBI Taxonomy" id="1548018"/>
    <lineage>
        <taxon>Bacteria</taxon>
        <taxon>Pseudomonadati</taxon>
        <taxon>Campylobacterota</taxon>
        <taxon>Epsilonproteobacteria</taxon>
        <taxon>Campylobacterales</taxon>
        <taxon>Helicobacteraceae</taxon>
        <taxon>Helicobacter</taxon>
    </lineage>
</organism>
<keyword evidence="5" id="KW-1185">Reference proteome</keyword>
<gene>
    <name evidence="3" type="ORF">DCO61_01200</name>
    <name evidence="4" type="ORF">LS64_000015</name>
</gene>
<comment type="caution">
    <text evidence="4">The sequence shown here is derived from an EMBL/GenBank/DDBJ whole genome shotgun (WGS) entry which is preliminary data.</text>
</comment>
<dbReference type="PANTHER" id="PTHR38781">
    <property type="entry name" value="ANTITOXIN DINJ-RELATED"/>
    <property type="match status" value="1"/>
</dbReference>
<reference evidence="3 6" key="4">
    <citation type="submission" date="2019-12" db="EMBL/GenBank/DDBJ databases">
        <title>Multi-Generational Helicobacter saguini Isolates.</title>
        <authorList>
            <person name="Mannion A."/>
            <person name="Shen Z."/>
            <person name="Fox J.G."/>
        </authorList>
    </citation>
    <scope>NUCLEOTIDE SEQUENCE [LARGE SCALE GENOMIC DNA]</scope>
    <source>
        <strain evidence="3">16-048</strain>
        <strain evidence="6">16-048 (F4)</strain>
    </source>
</reference>
<evidence type="ECO:0000313" key="4">
    <source>
        <dbReference type="EMBL" id="TLD95797.1"/>
    </source>
</evidence>
<dbReference type="Proteomes" id="UP000029714">
    <property type="component" value="Unassembled WGS sequence"/>
</dbReference>
<dbReference type="Pfam" id="PF04221">
    <property type="entry name" value="RelB"/>
    <property type="match status" value="1"/>
</dbReference>
<dbReference type="EMBL" id="QBIU01000001">
    <property type="protein sequence ID" value="MWV68684.1"/>
    <property type="molecule type" value="Genomic_DNA"/>
</dbReference>
<protein>
    <submittedName>
        <fullName evidence="4">Type II toxin-antitoxin system RelB/DinJ family antitoxin</fullName>
    </submittedName>
</protein>
<keyword evidence="2" id="KW-1277">Toxin-antitoxin system</keyword>
<reference evidence="4 5" key="1">
    <citation type="journal article" date="2014" name="Genome Announc.">
        <title>Draft genome sequences of eight enterohepatic helicobacter species isolated from both laboratory and wild rodents.</title>
        <authorList>
            <person name="Sheh A."/>
            <person name="Shen Z."/>
            <person name="Fox J.G."/>
        </authorList>
    </citation>
    <scope>NUCLEOTIDE SEQUENCE [LARGE SCALE GENOMIC DNA]</scope>
    <source>
        <strain evidence="4 5">MIT 97-6194</strain>
    </source>
</reference>
<evidence type="ECO:0000313" key="5">
    <source>
        <dbReference type="Proteomes" id="UP000029714"/>
    </source>
</evidence>
<name>A0A347VJ93_9HELI</name>
<dbReference type="NCBIfam" id="TIGR02384">
    <property type="entry name" value="RelB_DinJ"/>
    <property type="match status" value="1"/>
</dbReference>
<comment type="similarity">
    <text evidence="1">Belongs to the RelB/DinJ antitoxin family.</text>
</comment>
<dbReference type="InterPro" id="IPR013321">
    <property type="entry name" value="Arc_rbn_hlx_hlx"/>
</dbReference>
<reference evidence="4 5" key="2">
    <citation type="journal article" date="2016" name="Infect. Immun.">
        <title>Helicobacter saguini, a Novel Helicobacter Isolated from Cotton-Top Tamarins with Ulcerative Colitis, Has Proinflammatory Properties and Induces Typhlocolitis and Dysplasia in Gnotobiotic IL-10-/- Mice.</title>
        <authorList>
            <person name="Shen Z."/>
            <person name="Mannion A."/>
            <person name="Whary M.T."/>
            <person name="Muthupalani S."/>
            <person name="Sheh A."/>
            <person name="Feng Y."/>
            <person name="Gong G."/>
            <person name="Vandamme P."/>
            <person name="Holcombe H.R."/>
            <person name="Paster B.J."/>
            <person name="Fox J.G."/>
        </authorList>
    </citation>
    <scope>NUCLEOTIDE SEQUENCE [LARGE SCALE GENOMIC DNA]</scope>
    <source>
        <strain evidence="4 5">MIT 97-6194</strain>
    </source>
</reference>
<reference evidence="4" key="3">
    <citation type="submission" date="2018-04" db="EMBL/GenBank/DDBJ databases">
        <authorList>
            <person name="Sheh A."/>
            <person name="Shen Z."/>
            <person name="Mannion A.J."/>
            <person name="Fox J.G."/>
        </authorList>
    </citation>
    <scope>NUCLEOTIDE SEQUENCE</scope>
    <source>
        <strain evidence="4">MIT 97-6194</strain>
    </source>
</reference>
<dbReference type="GO" id="GO:0006351">
    <property type="term" value="P:DNA-templated transcription"/>
    <property type="evidence" value="ECO:0007669"/>
    <property type="project" value="TreeGrafter"/>
</dbReference>
<accession>A0A347VJ93</accession>
<sequence>MSSDMINVTFRMNKQDKKAFEMIINSMGLNLSSAFNVFAKAVIRDNSIPFTLRGYEIPNAETLQSMRNIENNVDVEDVTIEQLIAEFEEKKKREANEH</sequence>
<dbReference type="Proteomes" id="UP000477070">
    <property type="component" value="Unassembled WGS sequence"/>
</dbReference>
<dbReference type="AlphaFoldDB" id="A0A347VJ93"/>
<evidence type="ECO:0000256" key="1">
    <source>
        <dbReference type="ARBA" id="ARBA00010562"/>
    </source>
</evidence>
<dbReference type="OrthoDB" id="9804867at2"/>
<evidence type="ECO:0000313" key="6">
    <source>
        <dbReference type="Proteomes" id="UP000477070"/>
    </source>
</evidence>
<evidence type="ECO:0000256" key="2">
    <source>
        <dbReference type="ARBA" id="ARBA00022649"/>
    </source>
</evidence>
<dbReference type="PANTHER" id="PTHR38781:SF1">
    <property type="entry name" value="ANTITOXIN DINJ-RELATED"/>
    <property type="match status" value="1"/>
</dbReference>
<dbReference type="Gene3D" id="1.10.1220.10">
    <property type="entry name" value="Met repressor-like"/>
    <property type="match status" value="1"/>
</dbReference>
<dbReference type="GO" id="GO:0006355">
    <property type="term" value="P:regulation of DNA-templated transcription"/>
    <property type="evidence" value="ECO:0007669"/>
    <property type="project" value="InterPro"/>
</dbReference>